<keyword evidence="2" id="KW-1185">Reference proteome</keyword>
<proteinExistence type="predicted"/>
<protein>
    <submittedName>
        <fullName evidence="1">Uncharacterized protein</fullName>
    </submittedName>
</protein>
<dbReference type="AlphaFoldDB" id="A0A1H6D2T2"/>
<gene>
    <name evidence="1" type="ORF">SAMN05216223_111169</name>
</gene>
<dbReference type="Proteomes" id="UP000236754">
    <property type="component" value="Unassembled WGS sequence"/>
</dbReference>
<reference evidence="1 2" key="1">
    <citation type="submission" date="2016-10" db="EMBL/GenBank/DDBJ databases">
        <authorList>
            <person name="de Groot N.N."/>
        </authorList>
    </citation>
    <scope>NUCLEOTIDE SEQUENCE [LARGE SCALE GENOMIC DNA]</scope>
    <source>
        <strain evidence="1 2">CGMCC 4.2023</strain>
    </source>
</reference>
<organism evidence="1 2">
    <name type="scientific">Actinacidiphila yanglinensis</name>
    <dbReference type="NCBI Taxonomy" id="310779"/>
    <lineage>
        <taxon>Bacteria</taxon>
        <taxon>Bacillati</taxon>
        <taxon>Actinomycetota</taxon>
        <taxon>Actinomycetes</taxon>
        <taxon>Kitasatosporales</taxon>
        <taxon>Streptomycetaceae</taxon>
        <taxon>Actinacidiphila</taxon>
    </lineage>
</organism>
<evidence type="ECO:0000313" key="2">
    <source>
        <dbReference type="Proteomes" id="UP000236754"/>
    </source>
</evidence>
<sequence>MLGRMPPSRTDARPYPAPYPLPVASVRYAAALRLPELCHGRLAGWLTAEATAELAFLRRCDLGEAATGFAELHTLDEALLDPWCRAHAEDGVRDTADRLWAYLAVVHALSSPEGERAARAAASARTADEAARLVADGRAEFLVARARSGEGMDWSSSTALMGTDRPEEVDAAFDRGEPLAGVAVIGLALTCPDAGAILPRAARAMAHPDPEVSRQGTLALAHTARLHGRTDPRCLELLRARRRGNEADDDAWAYVPHRRLPWWLWRHHLGRVLRWNLWERWRP</sequence>
<evidence type="ECO:0000313" key="1">
    <source>
        <dbReference type="EMBL" id="SEG79590.1"/>
    </source>
</evidence>
<name>A0A1H6D2T2_9ACTN</name>
<accession>A0A1H6D2T2</accession>
<dbReference type="EMBL" id="FNVU01000011">
    <property type="protein sequence ID" value="SEG79590.1"/>
    <property type="molecule type" value="Genomic_DNA"/>
</dbReference>